<dbReference type="InterPro" id="IPR052459">
    <property type="entry name" value="TNFRSF_decoy_receptor"/>
</dbReference>
<evidence type="ECO:0000259" key="12">
    <source>
        <dbReference type="PROSITE" id="PS50050"/>
    </source>
</evidence>
<keyword evidence="13" id="KW-1185">Reference proteome</keyword>
<feature type="repeat" description="TNFR-Cys" evidence="8">
    <location>
        <begin position="23"/>
        <end position="66"/>
    </location>
</feature>
<evidence type="ECO:0000256" key="7">
    <source>
        <dbReference type="ARBA" id="ARBA00023180"/>
    </source>
</evidence>
<proteinExistence type="predicted"/>
<dbReference type="SMART" id="SM00208">
    <property type="entry name" value="TNFR"/>
    <property type="match status" value="4"/>
</dbReference>
<gene>
    <name evidence="14" type="primary">LOC102802950</name>
</gene>
<feature type="compositionally biased region" description="Basic and acidic residues" evidence="9">
    <location>
        <begin position="573"/>
        <end position="588"/>
    </location>
</feature>
<feature type="compositionally biased region" description="Basic and acidic residues" evidence="9">
    <location>
        <begin position="462"/>
        <end position="487"/>
    </location>
</feature>
<feature type="disulfide bond" evidence="8">
    <location>
        <begin position="152"/>
        <end position="167"/>
    </location>
</feature>
<feature type="transmembrane region" description="Helical" evidence="10">
    <location>
        <begin position="239"/>
        <end position="261"/>
    </location>
</feature>
<dbReference type="Gene3D" id="2.10.50.10">
    <property type="entry name" value="Tumor Necrosis Factor Receptor, subunit A, domain 2"/>
    <property type="match status" value="2"/>
</dbReference>
<dbReference type="RefSeq" id="XP_006812592.1">
    <property type="nucleotide sequence ID" value="XM_006812529.1"/>
</dbReference>
<accession>A0ABM0LXV1</accession>
<keyword evidence="4 11" id="KW-0732">Signal</keyword>
<dbReference type="GeneID" id="102802950"/>
<comment type="subcellular location">
    <subcellularLocation>
        <location evidence="1">Secreted</location>
    </subcellularLocation>
</comment>
<keyword evidence="6 8" id="KW-1015">Disulfide bond</keyword>
<evidence type="ECO:0000256" key="10">
    <source>
        <dbReference type="SAM" id="Phobius"/>
    </source>
</evidence>
<evidence type="ECO:0000256" key="4">
    <source>
        <dbReference type="ARBA" id="ARBA00022729"/>
    </source>
</evidence>
<evidence type="ECO:0000256" key="2">
    <source>
        <dbReference type="ARBA" id="ARBA00022525"/>
    </source>
</evidence>
<evidence type="ECO:0000256" key="11">
    <source>
        <dbReference type="SAM" id="SignalP"/>
    </source>
</evidence>
<protein>
    <submittedName>
        <fullName evidence="14">Uncharacterized protein LOC102802950</fullName>
    </submittedName>
</protein>
<evidence type="ECO:0000256" key="3">
    <source>
        <dbReference type="ARBA" id="ARBA00022703"/>
    </source>
</evidence>
<feature type="chain" id="PRO_5046022597" evidence="11">
    <location>
        <begin position="21"/>
        <end position="596"/>
    </location>
</feature>
<feature type="region of interest" description="Disordered" evidence="9">
    <location>
        <begin position="547"/>
        <end position="596"/>
    </location>
</feature>
<keyword evidence="10" id="KW-0472">Membrane</keyword>
<keyword evidence="2" id="KW-0964">Secreted</keyword>
<evidence type="ECO:0000256" key="5">
    <source>
        <dbReference type="ARBA" id="ARBA00022737"/>
    </source>
</evidence>
<evidence type="ECO:0000313" key="14">
    <source>
        <dbReference type="RefSeq" id="XP_006812592.1"/>
    </source>
</evidence>
<evidence type="ECO:0000256" key="8">
    <source>
        <dbReference type="PROSITE-ProRule" id="PRU00206"/>
    </source>
</evidence>
<keyword evidence="3" id="KW-0053">Apoptosis</keyword>
<keyword evidence="5" id="KW-0677">Repeat</keyword>
<dbReference type="Pfam" id="PF00020">
    <property type="entry name" value="TNFR_c6"/>
    <property type="match status" value="1"/>
</dbReference>
<name>A0ABM0LXV1_SACKO</name>
<evidence type="ECO:0000256" key="9">
    <source>
        <dbReference type="SAM" id="MobiDB-lite"/>
    </source>
</evidence>
<feature type="domain" description="TNFR-Cys" evidence="12">
    <location>
        <begin position="23"/>
        <end position="66"/>
    </location>
</feature>
<reference evidence="14" key="1">
    <citation type="submission" date="2025-08" db="UniProtKB">
        <authorList>
            <consortium name="RefSeq"/>
        </authorList>
    </citation>
    <scope>IDENTIFICATION</scope>
    <source>
        <tissue evidence="14">Testes</tissue>
    </source>
</reference>
<keyword evidence="10" id="KW-1133">Transmembrane helix</keyword>
<feature type="signal peptide" evidence="11">
    <location>
        <begin position="1"/>
        <end position="20"/>
    </location>
</feature>
<dbReference type="Proteomes" id="UP000694865">
    <property type="component" value="Unplaced"/>
</dbReference>
<evidence type="ECO:0000256" key="1">
    <source>
        <dbReference type="ARBA" id="ARBA00004613"/>
    </source>
</evidence>
<feature type="domain" description="TNFR-Cys" evidence="12">
    <location>
        <begin position="151"/>
        <end position="192"/>
    </location>
</feature>
<comment type="caution">
    <text evidence="8">Lacks conserved residue(s) required for the propagation of feature annotation.</text>
</comment>
<dbReference type="PROSITE" id="PS50050">
    <property type="entry name" value="TNFR_NGFR_2"/>
    <property type="match status" value="2"/>
</dbReference>
<keyword evidence="10" id="KW-0812">Transmembrane</keyword>
<feature type="repeat" description="TNFR-Cys" evidence="8">
    <location>
        <begin position="151"/>
        <end position="192"/>
    </location>
</feature>
<dbReference type="PANTHER" id="PTHR23097">
    <property type="entry name" value="TUMOR NECROSIS FACTOR RECEPTOR SUPERFAMILY MEMBER"/>
    <property type="match status" value="1"/>
</dbReference>
<dbReference type="PANTHER" id="PTHR23097:SF181">
    <property type="entry name" value="CASPASE-8-LIKE"/>
    <property type="match status" value="1"/>
</dbReference>
<feature type="region of interest" description="Disordered" evidence="9">
    <location>
        <begin position="462"/>
        <end position="488"/>
    </location>
</feature>
<dbReference type="SUPFAM" id="SSF57586">
    <property type="entry name" value="TNF receptor-like"/>
    <property type="match status" value="2"/>
</dbReference>
<keyword evidence="7" id="KW-0325">Glycoprotein</keyword>
<evidence type="ECO:0000256" key="6">
    <source>
        <dbReference type="ARBA" id="ARBA00023157"/>
    </source>
</evidence>
<feature type="disulfide bond" evidence="8">
    <location>
        <begin position="43"/>
        <end position="56"/>
    </location>
</feature>
<sequence length="596" mass="65469">MTGYVGFTFLLAVQIAGVYSLPTCKTGKTHDYAQYLNDGRICCNSCPAGQHMSKPCTADNPSTTECKTCENGTYTKIPNILGDCRLWRKPCNPTTQVIKLPGSNVNDRECDCKSGYFRSADDIHCHKWAECDVGKGVIVAGDAYNNVRCAECKEGTFSDKKDALQPCLNHTICEMKGLQTLAPGTTKSDAICSETTQITKIHTEGNTVERVSSAEKVNPADISDQEEPDQKGSSNQTSVAGIVVPCVIILIIIIVILYTVFSRPQRVHPYGDQGVRYAVRSEMCILPTNENDEVHRRHIHESNELVNKDTESNPADTTIHIDPCDENDESIPSDDMPAGADATDFPGKDNLVQQGSILIGIDGDSKAQGNVHGIIKTNNKKEPSLVFGINDTETAKSISSEHFLRKVLEVGTDDFNQCTKEPSKNINDVNERLSSVFGVSDTVAAKNITSGRFLRQVVEGKADGNRSADETKKCKENPAKSIDDLSDKPVFGVSDTDAATGITSERLLRKVLEEKTDNFDESRPAYKMYQCTEDPAKNIDDLYEKEARSPVEETPLLNTTTSEEPIWEVETTYTKDDNESTLSDRSDESNTACKKI</sequence>
<organism evidence="13 14">
    <name type="scientific">Saccoglossus kowalevskii</name>
    <name type="common">Acorn worm</name>
    <dbReference type="NCBI Taxonomy" id="10224"/>
    <lineage>
        <taxon>Eukaryota</taxon>
        <taxon>Metazoa</taxon>
        <taxon>Hemichordata</taxon>
        <taxon>Enteropneusta</taxon>
        <taxon>Harrimaniidae</taxon>
        <taxon>Saccoglossus</taxon>
    </lineage>
</organism>
<evidence type="ECO:0000313" key="13">
    <source>
        <dbReference type="Proteomes" id="UP000694865"/>
    </source>
</evidence>
<dbReference type="InterPro" id="IPR001368">
    <property type="entry name" value="TNFR/NGFR_Cys_rich_reg"/>
</dbReference>
<feature type="region of interest" description="Disordered" evidence="9">
    <location>
        <begin position="204"/>
        <end position="236"/>
    </location>
</feature>